<name>A0A231GTR6_9NOCA</name>
<evidence type="ECO:0000313" key="3">
    <source>
        <dbReference type="Proteomes" id="UP000215506"/>
    </source>
</evidence>
<evidence type="ECO:0000256" key="1">
    <source>
        <dbReference type="SAM" id="MobiDB-lite"/>
    </source>
</evidence>
<dbReference type="AlphaFoldDB" id="A0A231GTR6"/>
<organism evidence="2 3">
    <name type="scientific">Nocardia cerradoensis</name>
    <dbReference type="NCBI Taxonomy" id="85688"/>
    <lineage>
        <taxon>Bacteria</taxon>
        <taxon>Bacillati</taxon>
        <taxon>Actinomycetota</taxon>
        <taxon>Actinomycetes</taxon>
        <taxon>Mycobacteriales</taxon>
        <taxon>Nocardiaceae</taxon>
        <taxon>Nocardia</taxon>
    </lineage>
</organism>
<keyword evidence="3" id="KW-1185">Reference proteome</keyword>
<gene>
    <name evidence="2" type="ORF">B7C42_07897</name>
</gene>
<sequence>MTATEHALGAAGRRPVAPNAAQKALLRRLCAVAAQTRVLLDTARNDYETGVLAEPAWFARLDALMARSAALVELGHAGGIPQRWIDLARQQGERGTGWRTPQRWPVPQPVHRARLIDDLAAEARDLSDTVAVHAAYRTRARSNEPESLCTRIEASAAVRHERLTSIAALLDLIGPERDRIRPASDPIWARALAATVRDRGPSLLAQQWRAHAEHEPTSVAAYRLLTDHGDIDFLPDSAIAPVPAVMIEHIVAALRLPPGLAVHDLPLGLAVHDLPLGAATDSAVTAALGEPRCVEFPAPTAGDERHVGGAPARTHRDNGPSP</sequence>
<evidence type="ECO:0000313" key="2">
    <source>
        <dbReference type="EMBL" id="OXR40013.1"/>
    </source>
</evidence>
<accession>A0A231GTR6</accession>
<protein>
    <submittedName>
        <fullName evidence="2">Uncharacterized protein</fullName>
    </submittedName>
</protein>
<feature type="region of interest" description="Disordered" evidence="1">
    <location>
        <begin position="297"/>
        <end position="322"/>
    </location>
</feature>
<dbReference type="Proteomes" id="UP000215506">
    <property type="component" value="Unassembled WGS sequence"/>
</dbReference>
<comment type="caution">
    <text evidence="2">The sequence shown here is derived from an EMBL/GenBank/DDBJ whole genome shotgun (WGS) entry which is preliminary data.</text>
</comment>
<reference evidence="2 3" key="1">
    <citation type="submission" date="2017-07" db="EMBL/GenBank/DDBJ databases">
        <title>First draft Genome Sequence of Nocardia cerradoensis isolated from human infection.</title>
        <authorList>
            <person name="Carrasco G."/>
        </authorList>
    </citation>
    <scope>NUCLEOTIDE SEQUENCE [LARGE SCALE GENOMIC DNA]</scope>
    <source>
        <strain evidence="2 3">CNM20130759</strain>
    </source>
</reference>
<proteinExistence type="predicted"/>
<dbReference type="RefSeq" id="WP_039782731.1">
    <property type="nucleotide sequence ID" value="NZ_JAAXOR010000001.1"/>
</dbReference>
<dbReference type="EMBL" id="NGAF01000045">
    <property type="protein sequence ID" value="OXR40013.1"/>
    <property type="molecule type" value="Genomic_DNA"/>
</dbReference>